<accession>A0A1S4HD52</accession>
<name>A0A1S4HD52_ANOGA</name>
<proteinExistence type="predicted"/>
<dbReference type="EMBL" id="AAAB01008944">
    <property type="status" value="NOT_ANNOTATED_CDS"/>
    <property type="molecule type" value="Genomic_DNA"/>
</dbReference>
<dbReference type="InParanoid" id="A0A1S4HD52"/>
<reference evidence="1" key="3">
    <citation type="submission" date="2020-05" db="UniProtKB">
        <authorList>
            <consortium name="EnsemblMetazoa"/>
        </authorList>
    </citation>
    <scope>IDENTIFICATION</scope>
    <source>
        <strain evidence="1">PEST</strain>
    </source>
</reference>
<reference evidence="1 2" key="1">
    <citation type="journal article" date="2002" name="Science">
        <title>The genome sequence of the malaria mosquito Anopheles gambiae.</title>
        <authorList>
            <person name="Holt R.A."/>
            <person name="Subramanian G.M."/>
            <person name="Halpern A."/>
            <person name="Sutton G.G."/>
            <person name="Charlab R."/>
            <person name="Nusskern D.R."/>
            <person name="Wincker P."/>
            <person name="Clark A.G."/>
            <person name="Ribeiro J.M."/>
            <person name="Wides R."/>
            <person name="Salzberg S.L."/>
            <person name="Loftus B."/>
            <person name="Yandell M."/>
            <person name="Majoros W.H."/>
            <person name="Rusch D.B."/>
            <person name="Lai Z."/>
            <person name="Kraft C.L."/>
            <person name="Abril J.F."/>
            <person name="Anthouard V."/>
            <person name="Arensburger P."/>
            <person name="Atkinson P.W."/>
            <person name="Baden H."/>
            <person name="de Berardinis V."/>
            <person name="Baldwin D."/>
            <person name="Benes V."/>
            <person name="Biedler J."/>
            <person name="Blass C."/>
            <person name="Bolanos R."/>
            <person name="Boscus D."/>
            <person name="Barnstead M."/>
            <person name="Cai S."/>
            <person name="Center A."/>
            <person name="Chaturverdi K."/>
            <person name="Christophides G.K."/>
            <person name="Chrystal M.A."/>
            <person name="Clamp M."/>
            <person name="Cravchik A."/>
            <person name="Curwen V."/>
            <person name="Dana A."/>
            <person name="Delcher A."/>
            <person name="Dew I."/>
            <person name="Evans C.A."/>
            <person name="Flanigan M."/>
            <person name="Grundschober-Freimoser A."/>
            <person name="Friedli L."/>
            <person name="Gu Z."/>
            <person name="Guan P."/>
            <person name="Guigo R."/>
            <person name="Hillenmeyer M.E."/>
            <person name="Hladun S.L."/>
            <person name="Hogan J.R."/>
            <person name="Hong Y.S."/>
            <person name="Hoover J."/>
            <person name="Jaillon O."/>
            <person name="Ke Z."/>
            <person name="Kodira C."/>
            <person name="Kokoza E."/>
            <person name="Koutsos A."/>
            <person name="Letunic I."/>
            <person name="Levitsky A."/>
            <person name="Liang Y."/>
            <person name="Lin J.J."/>
            <person name="Lobo N.F."/>
            <person name="Lopez J.R."/>
            <person name="Malek J.A."/>
            <person name="McIntosh T.C."/>
            <person name="Meister S."/>
            <person name="Miller J."/>
            <person name="Mobarry C."/>
            <person name="Mongin E."/>
            <person name="Murphy S.D."/>
            <person name="O'Brochta D.A."/>
            <person name="Pfannkoch C."/>
            <person name="Qi R."/>
            <person name="Regier M.A."/>
            <person name="Remington K."/>
            <person name="Shao H."/>
            <person name="Sharakhova M.V."/>
            <person name="Sitter C.D."/>
            <person name="Shetty J."/>
            <person name="Smith T.J."/>
            <person name="Strong R."/>
            <person name="Sun J."/>
            <person name="Thomasova D."/>
            <person name="Ton L.Q."/>
            <person name="Topalis P."/>
            <person name="Tu Z."/>
            <person name="Unger M.F."/>
            <person name="Walenz B."/>
            <person name="Wang A."/>
            <person name="Wang J."/>
            <person name="Wang M."/>
            <person name="Wang X."/>
            <person name="Woodford K.J."/>
            <person name="Wortman J.R."/>
            <person name="Wu M."/>
            <person name="Yao A."/>
            <person name="Zdobnov E.M."/>
            <person name="Zhang H."/>
            <person name="Zhao Q."/>
            <person name="Zhao S."/>
            <person name="Zhu S.C."/>
            <person name="Zhimulev I."/>
            <person name="Coluzzi M."/>
            <person name="della Torre A."/>
            <person name="Roth C.W."/>
            <person name="Louis C."/>
            <person name="Kalush F."/>
            <person name="Mural R.J."/>
            <person name="Myers E.W."/>
            <person name="Adams M.D."/>
            <person name="Smith H.O."/>
            <person name="Broder S."/>
            <person name="Gardner M.J."/>
            <person name="Fraser C.M."/>
            <person name="Birney E."/>
            <person name="Bork P."/>
            <person name="Brey P.T."/>
            <person name="Venter J.C."/>
            <person name="Weissenbach J."/>
            <person name="Kafatos F.C."/>
            <person name="Collins F.H."/>
            <person name="Hoffman S.L."/>
        </authorList>
    </citation>
    <scope>NUCLEOTIDE SEQUENCE [LARGE SCALE GENOMIC DNA]</scope>
    <source>
        <strain evidence="1 2">PEST</strain>
    </source>
</reference>
<dbReference type="AlphaFoldDB" id="A0A1S4HD52"/>
<dbReference type="VEuPathDB" id="VectorBase:AGAP028214"/>
<evidence type="ECO:0000313" key="2">
    <source>
        <dbReference type="Proteomes" id="UP000007062"/>
    </source>
</evidence>
<dbReference type="EnsemblMetazoa" id="AGAP028214-RA">
    <property type="protein sequence ID" value="AGAP028214-PA"/>
    <property type="gene ID" value="AGAP028214"/>
</dbReference>
<sequence length="108" mass="11948">MCVRFECACAVSVCMCVCAWCVDGGSATVFWQRCKQCKQLEFGIFKIRANTDIIPWPACEACHLTASQACHRPGTSSKWTYGHTAIVSTVSSRITICEHEIKTKLLSP</sequence>
<reference evidence="1 2" key="2">
    <citation type="journal article" date="2004" name="Trends Parasitol.">
        <title>The Anopheles gambiae genome: an update.</title>
        <authorList>
            <person name="Mongin E."/>
            <person name="Louis C."/>
            <person name="Holt R.A."/>
            <person name="Birney E."/>
            <person name="Collins F.H."/>
        </authorList>
    </citation>
    <scope>NUCLEOTIDE SEQUENCE [LARGE SCALE GENOMIC DNA]</scope>
    <source>
        <strain evidence="1 2">PEST</strain>
    </source>
</reference>
<organism evidence="1 2">
    <name type="scientific">Anopheles gambiae</name>
    <name type="common">African malaria mosquito</name>
    <dbReference type="NCBI Taxonomy" id="7165"/>
    <lineage>
        <taxon>Eukaryota</taxon>
        <taxon>Metazoa</taxon>
        <taxon>Ecdysozoa</taxon>
        <taxon>Arthropoda</taxon>
        <taxon>Hexapoda</taxon>
        <taxon>Insecta</taxon>
        <taxon>Pterygota</taxon>
        <taxon>Neoptera</taxon>
        <taxon>Endopterygota</taxon>
        <taxon>Diptera</taxon>
        <taxon>Nematocera</taxon>
        <taxon>Culicoidea</taxon>
        <taxon>Culicidae</taxon>
        <taxon>Anophelinae</taxon>
        <taxon>Anopheles</taxon>
    </lineage>
</organism>
<dbReference type="Proteomes" id="UP000007062">
    <property type="component" value="Chromosome 3R"/>
</dbReference>
<evidence type="ECO:0000313" key="1">
    <source>
        <dbReference type="EnsemblMetazoa" id="AGAP028214-PA"/>
    </source>
</evidence>
<protein>
    <submittedName>
        <fullName evidence="1">Uncharacterized protein</fullName>
    </submittedName>
</protein>
<keyword evidence="2" id="KW-1185">Reference proteome</keyword>